<gene>
    <name evidence="1" type="ORF">GXM_09755</name>
</gene>
<evidence type="ECO:0000313" key="2">
    <source>
        <dbReference type="Proteomes" id="UP000326678"/>
    </source>
</evidence>
<proteinExistence type="predicted"/>
<keyword evidence="2" id="KW-1185">Reference proteome</keyword>
<evidence type="ECO:0008006" key="3">
    <source>
        <dbReference type="Google" id="ProtNLM"/>
    </source>
</evidence>
<dbReference type="PANTHER" id="PTHR39338">
    <property type="entry name" value="BLL5662 PROTEIN-RELATED"/>
    <property type="match status" value="1"/>
</dbReference>
<dbReference type="Proteomes" id="UP000326678">
    <property type="component" value="Chromosome pGXM01"/>
</dbReference>
<reference evidence="1 2" key="1">
    <citation type="submission" date="2019-10" db="EMBL/GenBank/DDBJ databases">
        <title>Genomic and transcriptomic insights into the perfect genentic adaptation of a filamentous nitrogen-fixing cyanobacterium to rice fields.</title>
        <authorList>
            <person name="Chen Z."/>
        </authorList>
    </citation>
    <scope>NUCLEOTIDE SEQUENCE [LARGE SCALE GENOMIC DNA]</scope>
    <source>
        <strain evidence="1">CCNUC1</strain>
    </source>
</reference>
<evidence type="ECO:0000313" key="1">
    <source>
        <dbReference type="EMBL" id="QFS52261.1"/>
    </source>
</evidence>
<dbReference type="PANTHER" id="PTHR39338:SF7">
    <property type="entry name" value="BLL6692 PROTEIN"/>
    <property type="match status" value="1"/>
</dbReference>
<name>A0A5P8WI48_9NOSO</name>
<organism evidence="1 2">
    <name type="scientific">Nostoc sphaeroides CCNUC1</name>
    <dbReference type="NCBI Taxonomy" id="2653204"/>
    <lineage>
        <taxon>Bacteria</taxon>
        <taxon>Bacillati</taxon>
        <taxon>Cyanobacteriota</taxon>
        <taxon>Cyanophyceae</taxon>
        <taxon>Nostocales</taxon>
        <taxon>Nostocaceae</taxon>
        <taxon>Nostoc</taxon>
    </lineage>
</organism>
<dbReference type="EMBL" id="CP045228">
    <property type="protein sequence ID" value="QFS52261.1"/>
    <property type="molecule type" value="Genomic_DNA"/>
</dbReference>
<protein>
    <recommendedName>
        <fullName evidence="3">VWA containing CoxE family protein</fullName>
    </recommendedName>
</protein>
<dbReference type="KEGG" id="nsh:GXM_09755"/>
<dbReference type="AlphaFoldDB" id="A0A5P8WI48"/>
<dbReference type="InterPro" id="IPR008912">
    <property type="entry name" value="Uncharacterised_CoxE"/>
</dbReference>
<dbReference type="Pfam" id="PF05762">
    <property type="entry name" value="VWA_CoxE"/>
    <property type="match status" value="1"/>
</dbReference>
<dbReference type="RefSeq" id="WP_152592535.1">
    <property type="nucleotide sequence ID" value="NZ_CP045228.1"/>
</dbReference>
<accession>A0A5P8WI48</accession>
<sequence length="378" mass="43609">MNQSNLPLYKLFIRLREANFIVGVNDYNLLLEVLLHDYGTAEVSLFTLGIPSRDNLKQLCQLLWVKSASQRLEFSNIFDDIFLKKTGVKDKDQNTKLKEPELKDEILLKALPTSPKPPVSSKFKNGYFFFPPPIDTNTAEFTNDDTKKIVQAVRIGKAKEWSTFKPSGLPKDYLPVTKQQMQQGWDSLHRLTRQGQRLELDVNATIDQIKKRGKFFHPIQRPRFLKSGKLVLLIDQKGSMQPFHVLSRLLVQTAKEIGCLGTNNCYYFNNYPRRMFYCDPQFETEISVNEVIQNFHPHRTIVLIFSDGGAARGGFMNDRIKKTRELLQKLQQRCKALVWINPMPESYWQNTTSGVIANMIQMFPADLSGFQNALRVLQ</sequence>